<dbReference type="EMBL" id="BAAABX010000071">
    <property type="protein sequence ID" value="GAA0432858.1"/>
    <property type="molecule type" value="Genomic_DNA"/>
</dbReference>
<reference evidence="1 2" key="1">
    <citation type="journal article" date="2019" name="Int. J. Syst. Evol. Microbiol.">
        <title>The Global Catalogue of Microorganisms (GCM) 10K type strain sequencing project: providing services to taxonomists for standard genome sequencing and annotation.</title>
        <authorList>
            <consortium name="The Broad Institute Genomics Platform"/>
            <consortium name="The Broad Institute Genome Sequencing Center for Infectious Disease"/>
            <person name="Wu L."/>
            <person name="Ma J."/>
        </authorList>
    </citation>
    <scope>NUCLEOTIDE SEQUENCE [LARGE SCALE GENOMIC DNA]</scope>
    <source>
        <strain evidence="1 2">JCM 4788</strain>
    </source>
</reference>
<organism evidence="1 2">
    <name type="scientific">Streptomyces luteireticuli</name>
    <dbReference type="NCBI Taxonomy" id="173858"/>
    <lineage>
        <taxon>Bacteria</taxon>
        <taxon>Bacillati</taxon>
        <taxon>Actinomycetota</taxon>
        <taxon>Actinomycetes</taxon>
        <taxon>Kitasatosporales</taxon>
        <taxon>Streptomycetaceae</taxon>
        <taxon>Streptomyces</taxon>
    </lineage>
</organism>
<gene>
    <name evidence="1" type="ORF">GCM10010357_62990</name>
</gene>
<keyword evidence="2" id="KW-1185">Reference proteome</keyword>
<dbReference type="Proteomes" id="UP001500879">
    <property type="component" value="Unassembled WGS sequence"/>
</dbReference>
<evidence type="ECO:0000313" key="2">
    <source>
        <dbReference type="Proteomes" id="UP001500879"/>
    </source>
</evidence>
<sequence length="165" mass="17008">MRAALALRGQGVGMAYVMVEENLPARRGGRRPPGGMVSAALGAGLRPVALGRQTIHRVPAWRASYREGCFTAGSSGLPRPFVGPMPLPVPPGWCETARSAGVMVLFVADDLGLGLPEGPEPADDFEGLAAAAGRGALAAGAIPFTMERPEESVRGLVRQAGTPVP</sequence>
<proteinExistence type="predicted"/>
<accession>A0ABN0Z4D6</accession>
<evidence type="ECO:0000313" key="1">
    <source>
        <dbReference type="EMBL" id="GAA0432858.1"/>
    </source>
</evidence>
<dbReference type="RefSeq" id="WP_344031671.1">
    <property type="nucleotide sequence ID" value="NZ_BAAABX010000071.1"/>
</dbReference>
<name>A0ABN0Z4D6_9ACTN</name>
<comment type="caution">
    <text evidence="1">The sequence shown here is derived from an EMBL/GenBank/DDBJ whole genome shotgun (WGS) entry which is preliminary data.</text>
</comment>
<protein>
    <submittedName>
        <fullName evidence="1">Uncharacterized protein</fullName>
    </submittedName>
</protein>